<evidence type="ECO:0000259" key="9">
    <source>
        <dbReference type="Pfam" id="PF02838"/>
    </source>
</evidence>
<evidence type="ECO:0000256" key="4">
    <source>
        <dbReference type="ARBA" id="ARBA00022801"/>
    </source>
</evidence>
<dbReference type="SUPFAM" id="SSF55545">
    <property type="entry name" value="beta-N-acetylhexosaminidase-like domain"/>
    <property type="match status" value="1"/>
</dbReference>
<evidence type="ECO:0000256" key="2">
    <source>
        <dbReference type="ARBA" id="ARBA00006285"/>
    </source>
</evidence>
<dbReference type="PRINTS" id="PR00738">
    <property type="entry name" value="GLHYDRLASE20"/>
</dbReference>
<evidence type="ECO:0000256" key="3">
    <source>
        <dbReference type="ARBA" id="ARBA00012663"/>
    </source>
</evidence>
<keyword evidence="4" id="KW-0378">Hydrolase</keyword>
<organism evidence="10 11">
    <name type="scientific">Daejeonella rubra</name>
    <dbReference type="NCBI Taxonomy" id="990371"/>
    <lineage>
        <taxon>Bacteria</taxon>
        <taxon>Pseudomonadati</taxon>
        <taxon>Bacteroidota</taxon>
        <taxon>Sphingobacteriia</taxon>
        <taxon>Sphingobacteriales</taxon>
        <taxon>Sphingobacteriaceae</taxon>
        <taxon>Daejeonella</taxon>
    </lineage>
</organism>
<dbReference type="InterPro" id="IPR029018">
    <property type="entry name" value="Hex-like_dom2"/>
</dbReference>
<dbReference type="SUPFAM" id="SSF51445">
    <property type="entry name" value="(Trans)glycosidases"/>
    <property type="match status" value="1"/>
</dbReference>
<dbReference type="EC" id="3.2.1.52" evidence="3"/>
<dbReference type="OrthoDB" id="1006965at2"/>
<dbReference type="GO" id="GO:0004563">
    <property type="term" value="F:beta-N-acetylhexosaminidase activity"/>
    <property type="evidence" value="ECO:0007669"/>
    <property type="project" value="UniProtKB-EC"/>
</dbReference>
<proteinExistence type="inferred from homology"/>
<evidence type="ECO:0000313" key="11">
    <source>
        <dbReference type="Proteomes" id="UP000199226"/>
    </source>
</evidence>
<accession>A0A1G9N4Y7</accession>
<dbReference type="Pfam" id="PF00728">
    <property type="entry name" value="Glyco_hydro_20"/>
    <property type="match status" value="1"/>
</dbReference>
<feature type="signal peptide" evidence="7">
    <location>
        <begin position="1"/>
        <end position="19"/>
    </location>
</feature>
<dbReference type="PANTHER" id="PTHR22600">
    <property type="entry name" value="BETA-HEXOSAMINIDASE"/>
    <property type="match status" value="1"/>
</dbReference>
<dbReference type="GO" id="GO:0030203">
    <property type="term" value="P:glycosaminoglycan metabolic process"/>
    <property type="evidence" value="ECO:0007669"/>
    <property type="project" value="TreeGrafter"/>
</dbReference>
<feature type="domain" description="Beta-hexosaminidase bacterial type N-terminal" evidence="9">
    <location>
        <begin position="26"/>
        <end position="160"/>
    </location>
</feature>
<reference evidence="11" key="1">
    <citation type="submission" date="2016-10" db="EMBL/GenBank/DDBJ databases">
        <authorList>
            <person name="Varghese N."/>
            <person name="Submissions S."/>
        </authorList>
    </citation>
    <scope>NUCLEOTIDE SEQUENCE [LARGE SCALE GENOMIC DNA]</scope>
    <source>
        <strain evidence="11">DSM 24536</strain>
    </source>
</reference>
<name>A0A1G9N4Y7_9SPHI</name>
<evidence type="ECO:0000259" key="8">
    <source>
        <dbReference type="Pfam" id="PF00728"/>
    </source>
</evidence>
<feature type="chain" id="PRO_5011603657" description="beta-N-acetylhexosaminidase" evidence="7">
    <location>
        <begin position="20"/>
        <end position="636"/>
    </location>
</feature>
<dbReference type="Pfam" id="PF02838">
    <property type="entry name" value="Glyco_hydro_20b"/>
    <property type="match status" value="1"/>
</dbReference>
<evidence type="ECO:0000256" key="6">
    <source>
        <dbReference type="PIRSR" id="PIRSR625705-1"/>
    </source>
</evidence>
<feature type="active site" description="Proton donor" evidence="6">
    <location>
        <position position="355"/>
    </location>
</feature>
<dbReference type="InterPro" id="IPR015883">
    <property type="entry name" value="Glyco_hydro_20_cat"/>
</dbReference>
<dbReference type="InterPro" id="IPR015882">
    <property type="entry name" value="HEX_bac_N"/>
</dbReference>
<dbReference type="Proteomes" id="UP000199226">
    <property type="component" value="Unassembled WGS sequence"/>
</dbReference>
<dbReference type="CDD" id="cd06563">
    <property type="entry name" value="GH20_chitobiase-like"/>
    <property type="match status" value="1"/>
</dbReference>
<sequence length="636" mass="72777">MKKIIHFLFFFLISISAISQIQTNTISIIPQPVYMLKGTGHFTLPKNILIHAPDSPELFQTISILSERISLPTGYHVSSVTSQSPATIQLFLNDVYDSKLGNEGYSLSVTHASIKIKANKPAGLFYGVQTLIQLLPKEIESKELVKNINWVIPVVEITDYPKLGWRGLMFDVARHFFTMDEVKQYINAMSRYKYNVLHLHLTDDEGWRIEIKGYPKLTEIGAWNVKKEGEFGDFIPPSANEPRYYGGFYTQEDIKELVRYAKDRFIDILPEVDVPGHSLAAIASYPELSCTPDAVNYKVRSGEKIMDWSGGAPPKALLDNTLCPANELAYSFMDTVISQLAELFPFEYIHLGGDEAPINYWQKNEQIKALMVREGMKDITEVQGYFTRRVEKIVESKGKKMMAWDEVLEGGVSPTTAVMSWRGMKYGIEAAHNKHEVVMSPTTYAYLDYMQSDVISEPRVYASLRLNKSYEFEPVPEGVDPKYIKGGQANLWTEQIYNIRQAEYMTWPRGFAIAESVWSPKDKKNWPEFFSRVEEHFKRLDFSETKYSPAVYDPIFKAGRTSDNKLTIDLSLEVEGLDIYYSFDNSFPDRFYPKYMGTLTVPIDAKQLKVITYKDKVLVGRMLTMPVADLKKRARL</sequence>
<evidence type="ECO:0000313" key="10">
    <source>
        <dbReference type="EMBL" id="SDL81579.1"/>
    </source>
</evidence>
<dbReference type="GO" id="GO:0005975">
    <property type="term" value="P:carbohydrate metabolic process"/>
    <property type="evidence" value="ECO:0007669"/>
    <property type="project" value="InterPro"/>
</dbReference>
<feature type="domain" description="Glycoside hydrolase family 20 catalytic" evidence="8">
    <location>
        <begin position="165"/>
        <end position="520"/>
    </location>
</feature>
<dbReference type="Gene3D" id="3.30.379.10">
    <property type="entry name" value="Chitobiase/beta-hexosaminidase domain 2-like"/>
    <property type="match status" value="1"/>
</dbReference>
<dbReference type="RefSeq" id="WP_090699268.1">
    <property type="nucleotide sequence ID" value="NZ_FNHH01000002.1"/>
</dbReference>
<gene>
    <name evidence="10" type="ORF">SAMN05421813_102237</name>
</gene>
<comment type="catalytic activity">
    <reaction evidence="1">
        <text>Hydrolysis of terminal non-reducing N-acetyl-D-hexosamine residues in N-acetyl-beta-D-hexosaminides.</text>
        <dbReference type="EC" id="3.2.1.52"/>
    </reaction>
</comment>
<keyword evidence="11" id="KW-1185">Reference proteome</keyword>
<dbReference type="AlphaFoldDB" id="A0A1G9N4Y7"/>
<dbReference type="PANTHER" id="PTHR22600:SF57">
    <property type="entry name" value="BETA-N-ACETYLHEXOSAMINIDASE"/>
    <property type="match status" value="1"/>
</dbReference>
<dbReference type="EMBL" id="FNHH01000002">
    <property type="protein sequence ID" value="SDL81579.1"/>
    <property type="molecule type" value="Genomic_DNA"/>
</dbReference>
<dbReference type="InterPro" id="IPR025705">
    <property type="entry name" value="Beta_hexosaminidase_sua/sub"/>
</dbReference>
<dbReference type="GO" id="GO:0016020">
    <property type="term" value="C:membrane"/>
    <property type="evidence" value="ECO:0007669"/>
    <property type="project" value="TreeGrafter"/>
</dbReference>
<evidence type="ECO:0000256" key="7">
    <source>
        <dbReference type="SAM" id="SignalP"/>
    </source>
</evidence>
<comment type="similarity">
    <text evidence="2">Belongs to the glycosyl hydrolase 20 family.</text>
</comment>
<protein>
    <recommendedName>
        <fullName evidence="3">beta-N-acetylhexosaminidase</fullName>
        <ecNumber evidence="3">3.2.1.52</ecNumber>
    </recommendedName>
</protein>
<keyword evidence="5" id="KW-0326">Glycosidase</keyword>
<evidence type="ECO:0000256" key="1">
    <source>
        <dbReference type="ARBA" id="ARBA00001231"/>
    </source>
</evidence>
<evidence type="ECO:0000256" key="5">
    <source>
        <dbReference type="ARBA" id="ARBA00023295"/>
    </source>
</evidence>
<dbReference type="InterPro" id="IPR017853">
    <property type="entry name" value="GH"/>
</dbReference>
<dbReference type="STRING" id="990371.SAMN05421813_102237"/>
<dbReference type="Gene3D" id="3.20.20.80">
    <property type="entry name" value="Glycosidases"/>
    <property type="match status" value="1"/>
</dbReference>
<keyword evidence="7" id="KW-0732">Signal</keyword>